<dbReference type="Gene3D" id="1.10.443.10">
    <property type="entry name" value="Intergrase catalytic core"/>
    <property type="match status" value="1"/>
</dbReference>
<dbReference type="EMBL" id="LNAM01000071">
    <property type="protein sequence ID" value="KSV59903.1"/>
    <property type="molecule type" value="Genomic_DNA"/>
</dbReference>
<dbReference type="InterPro" id="IPR013762">
    <property type="entry name" value="Integrase-like_cat_sf"/>
</dbReference>
<comment type="caution">
    <text evidence="5">The sequence shown here is derived from an EMBL/GenBank/DDBJ whole genome shotgun (WGS) entry which is preliminary data.</text>
</comment>
<feature type="domain" description="Tyr recombinase" evidence="4">
    <location>
        <begin position="116"/>
        <end position="315"/>
    </location>
</feature>
<reference evidence="5 6" key="1">
    <citation type="submission" date="2015-11" db="EMBL/GenBank/DDBJ databases">
        <title>Butyribacter intestini gen. nov., sp. nov., a butyric acid-producing bacterium of the family Lachnospiraceae isolated from the human faeces.</title>
        <authorList>
            <person name="Zou Y."/>
            <person name="Xue W."/>
            <person name="Luo G."/>
            <person name="Lv M."/>
        </authorList>
    </citation>
    <scope>NUCLEOTIDE SEQUENCE [LARGE SCALE GENOMIC DNA]</scope>
    <source>
        <strain evidence="5 6">ACET-33324</strain>
    </source>
</reference>
<dbReference type="PANTHER" id="PTHR30349:SF64">
    <property type="entry name" value="PROPHAGE INTEGRASE INTD-RELATED"/>
    <property type="match status" value="1"/>
</dbReference>
<dbReference type="InterPro" id="IPR010998">
    <property type="entry name" value="Integrase_recombinase_N"/>
</dbReference>
<organism evidence="5 6">
    <name type="scientific">Acetivibrio ethanolgignens</name>
    <dbReference type="NCBI Taxonomy" id="290052"/>
    <lineage>
        <taxon>Bacteria</taxon>
        <taxon>Bacillati</taxon>
        <taxon>Bacillota</taxon>
        <taxon>Clostridia</taxon>
        <taxon>Eubacteriales</taxon>
        <taxon>Oscillospiraceae</taxon>
        <taxon>Acetivibrio</taxon>
    </lineage>
</organism>
<keyword evidence="3" id="KW-0233">DNA recombination</keyword>
<dbReference type="Gene3D" id="1.10.150.130">
    <property type="match status" value="1"/>
</dbReference>
<keyword evidence="2" id="KW-0238">DNA-binding</keyword>
<evidence type="ECO:0000259" key="4">
    <source>
        <dbReference type="PROSITE" id="PS51898"/>
    </source>
</evidence>
<dbReference type="GO" id="GO:0003677">
    <property type="term" value="F:DNA binding"/>
    <property type="evidence" value="ECO:0007669"/>
    <property type="project" value="UniProtKB-KW"/>
</dbReference>
<evidence type="ECO:0000256" key="3">
    <source>
        <dbReference type="ARBA" id="ARBA00023172"/>
    </source>
</evidence>
<dbReference type="STRING" id="290052.ASU35_17745"/>
<dbReference type="Pfam" id="PF00589">
    <property type="entry name" value="Phage_integrase"/>
    <property type="match status" value="1"/>
</dbReference>
<proteinExistence type="inferred from homology"/>
<gene>
    <name evidence="5" type="ORF">ASU35_17745</name>
</gene>
<dbReference type="SUPFAM" id="SSF56349">
    <property type="entry name" value="DNA breaking-rejoining enzymes"/>
    <property type="match status" value="1"/>
</dbReference>
<protein>
    <recommendedName>
        <fullName evidence="4">Tyr recombinase domain-containing protein</fullName>
    </recommendedName>
</protein>
<dbReference type="GO" id="GO:0006310">
    <property type="term" value="P:DNA recombination"/>
    <property type="evidence" value="ECO:0007669"/>
    <property type="project" value="UniProtKB-KW"/>
</dbReference>
<dbReference type="PROSITE" id="PS51898">
    <property type="entry name" value="TYR_RECOMBINASE"/>
    <property type="match status" value="1"/>
</dbReference>
<keyword evidence="6" id="KW-1185">Reference proteome</keyword>
<dbReference type="InterPro" id="IPR002104">
    <property type="entry name" value="Integrase_catalytic"/>
</dbReference>
<comment type="similarity">
    <text evidence="1">Belongs to the 'phage' integrase family.</text>
</comment>
<evidence type="ECO:0000313" key="6">
    <source>
        <dbReference type="Proteomes" id="UP000054874"/>
    </source>
</evidence>
<dbReference type="AlphaFoldDB" id="A0A0V8QH20"/>
<evidence type="ECO:0000256" key="1">
    <source>
        <dbReference type="ARBA" id="ARBA00008857"/>
    </source>
</evidence>
<dbReference type="Proteomes" id="UP000054874">
    <property type="component" value="Unassembled WGS sequence"/>
</dbReference>
<dbReference type="GO" id="GO:0015074">
    <property type="term" value="P:DNA integration"/>
    <property type="evidence" value="ECO:0007669"/>
    <property type="project" value="InterPro"/>
</dbReference>
<evidence type="ECO:0000256" key="2">
    <source>
        <dbReference type="ARBA" id="ARBA00023125"/>
    </source>
</evidence>
<dbReference type="InterPro" id="IPR050090">
    <property type="entry name" value="Tyrosine_recombinase_XerCD"/>
</dbReference>
<dbReference type="PANTHER" id="PTHR30349">
    <property type="entry name" value="PHAGE INTEGRASE-RELATED"/>
    <property type="match status" value="1"/>
</dbReference>
<name>A0A0V8QH20_9FIRM</name>
<sequence>MNTLYGRRCSALTNFISKLAPLMEQFAKYRQASQKWSNNSQATLRAFDRYCKEHFPETDHLTQEMVDNYFKKRTAETINSSRERCSIVSEFIKYLQNRELTEVKVPERPKKQRRTYVPHDFTHEELKRFFDACDSLHYTLGRLYSKIRRITAPVIFRLIYSTGMRTVEARLLKRDNVNLSDGTVSIVDTKGYNEHYIVLHDFMLELMRIFDQTMEQLLPDREYFFSSHKNTPLNSHWLTDNFRIIWDSVNSTPATAYDLRHNYAISNINKWTDEGFDFYDKMAYLSKSMGHVCLESTKYYYSIVPSFNAITEYQTKESFDWIVPEVNADEKID</sequence>
<dbReference type="InterPro" id="IPR011010">
    <property type="entry name" value="DNA_brk_join_enz"/>
</dbReference>
<accession>A0A0V8QH20</accession>
<evidence type="ECO:0000313" key="5">
    <source>
        <dbReference type="EMBL" id="KSV59903.1"/>
    </source>
</evidence>